<evidence type="ECO:0000313" key="1">
    <source>
        <dbReference type="EMBL" id="TCO06082.1"/>
    </source>
</evidence>
<gene>
    <name evidence="1" type="ORF">EV666_1532</name>
</gene>
<evidence type="ECO:0000313" key="2">
    <source>
        <dbReference type="Proteomes" id="UP000294881"/>
    </source>
</evidence>
<feature type="non-terminal residue" evidence="1">
    <location>
        <position position="1"/>
    </location>
</feature>
<keyword evidence="2" id="KW-1185">Reference proteome</keyword>
<name>A0A4R2GEB2_9HYPH</name>
<dbReference type="EMBL" id="SLWL01000053">
    <property type="protein sequence ID" value="TCO06082.1"/>
    <property type="molecule type" value="Genomic_DNA"/>
</dbReference>
<dbReference type="AlphaFoldDB" id="A0A4R2GEB2"/>
<accession>A0A4R2GEB2</accession>
<comment type="caution">
    <text evidence="1">The sequence shown here is derived from an EMBL/GenBank/DDBJ whole genome shotgun (WGS) entry which is preliminary data.</text>
</comment>
<evidence type="ECO:0008006" key="3">
    <source>
        <dbReference type="Google" id="ProtNLM"/>
    </source>
</evidence>
<organism evidence="1 2">
    <name type="scientific">Camelimonas lactis</name>
    <dbReference type="NCBI Taxonomy" id="659006"/>
    <lineage>
        <taxon>Bacteria</taxon>
        <taxon>Pseudomonadati</taxon>
        <taxon>Pseudomonadota</taxon>
        <taxon>Alphaproteobacteria</taxon>
        <taxon>Hyphomicrobiales</taxon>
        <taxon>Chelatococcaceae</taxon>
        <taxon>Camelimonas</taxon>
    </lineage>
</organism>
<protein>
    <recommendedName>
        <fullName evidence="3">Phage integrase family protein</fullName>
    </recommendedName>
</protein>
<reference evidence="1 2" key="1">
    <citation type="submission" date="2019-03" db="EMBL/GenBank/DDBJ databases">
        <title>Genomic Encyclopedia of Type Strains, Phase IV (KMG-IV): sequencing the most valuable type-strain genomes for metagenomic binning, comparative biology and taxonomic classification.</title>
        <authorList>
            <person name="Goeker M."/>
        </authorList>
    </citation>
    <scope>NUCLEOTIDE SEQUENCE [LARGE SCALE GENOMIC DNA]</scope>
    <source>
        <strain evidence="1 2">DSM 22958</strain>
    </source>
</reference>
<dbReference type="Proteomes" id="UP000294881">
    <property type="component" value="Unassembled WGS sequence"/>
</dbReference>
<proteinExistence type="predicted"/>
<sequence length="58" mass="6352">RLYGLTLRQAKNGHRSDVPNIHGRHVVTFTPHLAQQITDAALAALKELNANVVIRNAA</sequence>